<evidence type="ECO:0000259" key="7">
    <source>
        <dbReference type="Pfam" id="PF00149"/>
    </source>
</evidence>
<dbReference type="InterPro" id="IPR036907">
    <property type="entry name" value="5'-Nucleotdase_C_sf"/>
</dbReference>
<accession>A0A3D8GVK4</accession>
<evidence type="ECO:0000256" key="2">
    <source>
        <dbReference type="ARBA" id="ARBA00022512"/>
    </source>
</evidence>
<keyword evidence="5" id="KW-0572">Peptidoglycan-anchor</keyword>
<evidence type="ECO:0000256" key="3">
    <source>
        <dbReference type="ARBA" id="ARBA00022525"/>
    </source>
</evidence>
<evidence type="ECO:0000313" key="9">
    <source>
        <dbReference type="EMBL" id="RDU38191.1"/>
    </source>
</evidence>
<dbReference type="SUPFAM" id="SSF56300">
    <property type="entry name" value="Metallo-dependent phosphatases"/>
    <property type="match status" value="1"/>
</dbReference>
<dbReference type="InterPro" id="IPR006146">
    <property type="entry name" value="5'-Nucleotdase_CS"/>
</dbReference>
<evidence type="ECO:0000259" key="8">
    <source>
        <dbReference type="Pfam" id="PF02872"/>
    </source>
</evidence>
<feature type="domain" description="5'-Nucleotidase C-terminal" evidence="8">
    <location>
        <begin position="349"/>
        <end position="487"/>
    </location>
</feature>
<dbReference type="Pfam" id="PF00149">
    <property type="entry name" value="Metallophos"/>
    <property type="match status" value="1"/>
</dbReference>
<dbReference type="PRINTS" id="PR01607">
    <property type="entry name" value="APYRASEFAMLY"/>
</dbReference>
<keyword evidence="2" id="KW-0134">Cell wall</keyword>
<dbReference type="Proteomes" id="UP000257144">
    <property type="component" value="Unassembled WGS sequence"/>
</dbReference>
<evidence type="ECO:0000256" key="5">
    <source>
        <dbReference type="ARBA" id="ARBA00023088"/>
    </source>
</evidence>
<organism evidence="9 10">
    <name type="scientific">Neobacillus piezotolerans</name>
    <dbReference type="NCBI Taxonomy" id="2259171"/>
    <lineage>
        <taxon>Bacteria</taxon>
        <taxon>Bacillati</taxon>
        <taxon>Bacillota</taxon>
        <taxon>Bacilli</taxon>
        <taxon>Bacillales</taxon>
        <taxon>Bacillaceae</taxon>
        <taxon>Neobacillus</taxon>
    </lineage>
</organism>
<dbReference type="GO" id="GO:0008253">
    <property type="term" value="F:5'-nucleotidase activity"/>
    <property type="evidence" value="ECO:0007669"/>
    <property type="project" value="TreeGrafter"/>
</dbReference>
<name>A0A3D8GVK4_9BACI</name>
<dbReference type="InterPro" id="IPR008334">
    <property type="entry name" value="5'-Nucleotdase_C"/>
</dbReference>
<dbReference type="GO" id="GO:0008768">
    <property type="term" value="F:UDP-sugar diphosphatase activity"/>
    <property type="evidence" value="ECO:0007669"/>
    <property type="project" value="TreeGrafter"/>
</dbReference>
<keyword evidence="10" id="KW-1185">Reference proteome</keyword>
<keyword evidence="6" id="KW-0378">Hydrolase</keyword>
<dbReference type="InterPro" id="IPR029052">
    <property type="entry name" value="Metallo-depent_PP-like"/>
</dbReference>
<dbReference type="Gene3D" id="3.90.780.10">
    <property type="entry name" value="5'-Nucleotidase, C-terminal domain"/>
    <property type="match status" value="1"/>
</dbReference>
<evidence type="ECO:0000313" key="10">
    <source>
        <dbReference type="Proteomes" id="UP000257144"/>
    </source>
</evidence>
<comment type="similarity">
    <text evidence="6">Belongs to the 5'-nucleotidase family.</text>
</comment>
<evidence type="ECO:0000256" key="1">
    <source>
        <dbReference type="ARBA" id="ARBA00004168"/>
    </source>
</evidence>
<gene>
    <name evidence="9" type="ORF">DRW41_01075</name>
</gene>
<keyword evidence="3" id="KW-0964">Secreted</keyword>
<dbReference type="PANTHER" id="PTHR11575">
    <property type="entry name" value="5'-NUCLEOTIDASE-RELATED"/>
    <property type="match status" value="1"/>
</dbReference>
<reference evidence="9 10" key="1">
    <citation type="submission" date="2018-07" db="EMBL/GenBank/DDBJ databases">
        <title>Bacillus sp. YLB-04 draft genome sequence.</title>
        <authorList>
            <person name="Yu L."/>
            <person name="Tang X."/>
        </authorList>
    </citation>
    <scope>NUCLEOTIDE SEQUENCE [LARGE SCALE GENOMIC DNA]</scope>
    <source>
        <strain evidence="9 10">YLB-04</strain>
    </source>
</reference>
<evidence type="ECO:0000256" key="6">
    <source>
        <dbReference type="RuleBase" id="RU362119"/>
    </source>
</evidence>
<dbReference type="AlphaFoldDB" id="A0A3D8GVK4"/>
<dbReference type="Gene3D" id="3.60.21.10">
    <property type="match status" value="1"/>
</dbReference>
<dbReference type="InterPro" id="IPR004843">
    <property type="entry name" value="Calcineurin-like_PHP"/>
</dbReference>
<comment type="caution">
    <text evidence="9">The sequence shown here is derived from an EMBL/GenBank/DDBJ whole genome shotgun (WGS) entry which is preliminary data.</text>
</comment>
<dbReference type="SUPFAM" id="SSF55816">
    <property type="entry name" value="5'-nucleotidase (syn. UDP-sugar hydrolase), C-terminal domain"/>
    <property type="match status" value="1"/>
</dbReference>
<dbReference type="FunFam" id="3.60.21.10:FF:000052">
    <property type="entry name" value="Endonuclease YhcR"/>
    <property type="match status" value="1"/>
</dbReference>
<protein>
    <submittedName>
        <fullName evidence="9">2,' 3'-cyclic nucleotide 2'-phosphodiesterase</fullName>
    </submittedName>
</protein>
<dbReference type="RefSeq" id="WP_115450114.1">
    <property type="nucleotide sequence ID" value="NZ_QNQT01000001.1"/>
</dbReference>
<dbReference type="PANTHER" id="PTHR11575:SF24">
    <property type="entry name" value="5'-NUCLEOTIDASE"/>
    <property type="match status" value="1"/>
</dbReference>
<dbReference type="InterPro" id="IPR006179">
    <property type="entry name" value="5_nucleotidase/apyrase"/>
</dbReference>
<dbReference type="EMBL" id="QNQT01000001">
    <property type="protein sequence ID" value="RDU38191.1"/>
    <property type="molecule type" value="Genomic_DNA"/>
</dbReference>
<dbReference type="Pfam" id="PF02872">
    <property type="entry name" value="5_nucleotid_C"/>
    <property type="match status" value="1"/>
</dbReference>
<feature type="domain" description="Calcineurin-like phosphoesterase" evidence="7">
    <location>
        <begin position="45"/>
        <end position="275"/>
    </location>
</feature>
<dbReference type="GO" id="GO:0046872">
    <property type="term" value="F:metal ion binding"/>
    <property type="evidence" value="ECO:0007669"/>
    <property type="project" value="InterPro"/>
</dbReference>
<keyword evidence="6" id="KW-0547">Nucleotide-binding</keyword>
<sequence>MAFLSNKVVAASLSVSLLMTGMIGSSVSAKVPPGVEKKENVKVQILSVNDLHGKINVSEQLKNDPNTYGNAAFLATYLRKHEKTNENTLIVHSGDMVGGSPPVSALYQDEPTVEIMETIGFDVGTLGNHEFDEGVDELLRLTNGGDHPNGTVDYDGIDFPMVAANVVYKDSGELVLPPYYIKNVKGQKIGFIGVTTTETPNMVVAKGITNVEFTDEAEAINKYVPELTKRGVEAIVMLAHVPGSQAGESATGDIAELATEINDKVDVIFAAHNHQKVDATVDNKLIVQAGEYGKAFADIDLEIDPVTGDIVKKEAEIVDVIQQGVTPDPEVSAILEKYSTAIAPKLNEVIGQAANFMQGGYITKNHFGDNALGNLIADGMNAAAGSDFAMMNGGGIRANLNAGEITWEELYNIQPFGNTLVTIEVQGSEMDEIVNAQISSYGPDASIGGFHYKWDSATGKVTEITLADGAPIDQNAMYTLTVNNYMYDHYSDKYKLRAYGENPVQGPEDLQATVDFVKSFTSPITYEAEGRIINISAAQ</sequence>
<evidence type="ECO:0000256" key="4">
    <source>
        <dbReference type="ARBA" id="ARBA00022729"/>
    </source>
</evidence>
<dbReference type="PROSITE" id="PS00786">
    <property type="entry name" value="5_NUCLEOTIDASE_2"/>
    <property type="match status" value="1"/>
</dbReference>
<comment type="subcellular location">
    <subcellularLocation>
        <location evidence="1">Secreted</location>
        <location evidence="1">Cell wall</location>
        <topology evidence="1">Peptidoglycan-anchor</topology>
    </subcellularLocation>
</comment>
<dbReference type="GO" id="GO:0009166">
    <property type="term" value="P:nucleotide catabolic process"/>
    <property type="evidence" value="ECO:0007669"/>
    <property type="project" value="InterPro"/>
</dbReference>
<keyword evidence="4" id="KW-0732">Signal</keyword>
<dbReference type="OrthoDB" id="9775118at2"/>
<proteinExistence type="inferred from homology"/>
<dbReference type="GO" id="GO:0000166">
    <property type="term" value="F:nucleotide binding"/>
    <property type="evidence" value="ECO:0007669"/>
    <property type="project" value="UniProtKB-KW"/>
</dbReference>
<dbReference type="GO" id="GO:0030288">
    <property type="term" value="C:outer membrane-bounded periplasmic space"/>
    <property type="evidence" value="ECO:0007669"/>
    <property type="project" value="TreeGrafter"/>
</dbReference>